<proteinExistence type="predicted"/>
<evidence type="ECO:0008006" key="3">
    <source>
        <dbReference type="Google" id="ProtNLM"/>
    </source>
</evidence>
<accession>A0A6J5QBR2</accession>
<protein>
    <recommendedName>
        <fullName evidence="3">LysM domain-containing protein</fullName>
    </recommendedName>
</protein>
<evidence type="ECO:0000313" key="2">
    <source>
        <dbReference type="EMBL" id="CAB4220580.1"/>
    </source>
</evidence>
<gene>
    <name evidence="1" type="ORF">UFOVP1033_37</name>
    <name evidence="2" type="ORF">UFOVP1631_37</name>
</gene>
<sequence>MIFLDSRYVDGTISKAYDSRTGSYELGVSRNWPSYSSGFFFYDWVETDRLDDLALSFLGSSDLWWQIMDLNPEILDPMSIAPGVQIRIPRE</sequence>
<dbReference type="EMBL" id="LR796981">
    <property type="protein sequence ID" value="CAB4178971.1"/>
    <property type="molecule type" value="Genomic_DNA"/>
</dbReference>
<dbReference type="EMBL" id="LR797501">
    <property type="protein sequence ID" value="CAB4220580.1"/>
    <property type="molecule type" value="Genomic_DNA"/>
</dbReference>
<organism evidence="1">
    <name type="scientific">uncultured Caudovirales phage</name>
    <dbReference type="NCBI Taxonomy" id="2100421"/>
    <lineage>
        <taxon>Viruses</taxon>
        <taxon>Duplodnaviria</taxon>
        <taxon>Heunggongvirae</taxon>
        <taxon>Uroviricota</taxon>
        <taxon>Caudoviricetes</taxon>
        <taxon>Peduoviridae</taxon>
        <taxon>Maltschvirus</taxon>
        <taxon>Maltschvirus maltsch</taxon>
    </lineage>
</organism>
<evidence type="ECO:0000313" key="1">
    <source>
        <dbReference type="EMBL" id="CAB4178971.1"/>
    </source>
</evidence>
<reference evidence="1" key="1">
    <citation type="submission" date="2020-05" db="EMBL/GenBank/DDBJ databases">
        <authorList>
            <person name="Chiriac C."/>
            <person name="Salcher M."/>
            <person name="Ghai R."/>
            <person name="Kavagutti S V."/>
        </authorList>
    </citation>
    <scope>NUCLEOTIDE SEQUENCE</scope>
</reference>
<name>A0A6J5QBR2_9CAUD</name>